<reference evidence="1 2" key="1">
    <citation type="journal article" date="2016" name="Genome Biol. Evol.">
        <title>Gene Family Evolution Reflects Adaptation to Soil Environmental Stressors in the Genome of the Collembolan Orchesella cincta.</title>
        <authorList>
            <person name="Faddeeva-Vakhrusheva A."/>
            <person name="Derks M.F."/>
            <person name="Anvar S.Y."/>
            <person name="Agamennone V."/>
            <person name="Suring W."/>
            <person name="Smit S."/>
            <person name="van Straalen N.M."/>
            <person name="Roelofs D."/>
        </authorList>
    </citation>
    <scope>NUCLEOTIDE SEQUENCE [LARGE SCALE GENOMIC DNA]</scope>
    <source>
        <tissue evidence="1">Mixed pool</tissue>
    </source>
</reference>
<evidence type="ECO:0000313" key="1">
    <source>
        <dbReference type="EMBL" id="ODM87191.1"/>
    </source>
</evidence>
<protein>
    <submittedName>
        <fullName evidence="1">Uncharacterized protein</fullName>
    </submittedName>
</protein>
<sequence length="69" mass="7105">MRLETLTGTMCPSVALQAGGGGAWGGGGGRAGGGGHQSFQTAFLDGDTRNFDEYQKKSLGERIALMTLI</sequence>
<evidence type="ECO:0000313" key="2">
    <source>
        <dbReference type="Proteomes" id="UP000094527"/>
    </source>
</evidence>
<comment type="caution">
    <text evidence="1">The sequence shown here is derived from an EMBL/GenBank/DDBJ whole genome shotgun (WGS) entry which is preliminary data.</text>
</comment>
<name>A0A1D2M2P8_ORCCI</name>
<keyword evidence="2" id="KW-1185">Reference proteome</keyword>
<dbReference type="AlphaFoldDB" id="A0A1D2M2P8"/>
<dbReference type="Proteomes" id="UP000094527">
    <property type="component" value="Unassembled WGS sequence"/>
</dbReference>
<dbReference type="EMBL" id="LJIJ01005932">
    <property type="protein sequence ID" value="ODM87191.1"/>
    <property type="molecule type" value="Genomic_DNA"/>
</dbReference>
<gene>
    <name evidence="1" type="ORF">Ocin01_19490</name>
</gene>
<feature type="non-terminal residue" evidence="1">
    <location>
        <position position="69"/>
    </location>
</feature>
<organism evidence="1 2">
    <name type="scientific">Orchesella cincta</name>
    <name type="common">Springtail</name>
    <name type="synonym">Podura cincta</name>
    <dbReference type="NCBI Taxonomy" id="48709"/>
    <lineage>
        <taxon>Eukaryota</taxon>
        <taxon>Metazoa</taxon>
        <taxon>Ecdysozoa</taxon>
        <taxon>Arthropoda</taxon>
        <taxon>Hexapoda</taxon>
        <taxon>Collembola</taxon>
        <taxon>Entomobryomorpha</taxon>
        <taxon>Entomobryoidea</taxon>
        <taxon>Orchesellidae</taxon>
        <taxon>Orchesellinae</taxon>
        <taxon>Orchesella</taxon>
    </lineage>
</organism>
<proteinExistence type="predicted"/>
<accession>A0A1D2M2P8</accession>